<dbReference type="InterPro" id="IPR018303">
    <property type="entry name" value="ATPase_P-typ_P_site"/>
</dbReference>
<organism evidence="10 11">
    <name type="scientific">Promicromonospora umidemergens</name>
    <dbReference type="NCBI Taxonomy" id="629679"/>
    <lineage>
        <taxon>Bacteria</taxon>
        <taxon>Bacillati</taxon>
        <taxon>Actinomycetota</taxon>
        <taxon>Actinomycetes</taxon>
        <taxon>Micrococcales</taxon>
        <taxon>Promicromonosporaceae</taxon>
        <taxon>Promicromonospora</taxon>
    </lineage>
</organism>
<dbReference type="EMBL" id="BAABHM010000030">
    <property type="protein sequence ID" value="GAA4718724.1"/>
    <property type="molecule type" value="Genomic_DNA"/>
</dbReference>
<dbReference type="Proteomes" id="UP001500843">
    <property type="component" value="Unassembled WGS sequence"/>
</dbReference>
<feature type="transmembrane region" description="Helical" evidence="8">
    <location>
        <begin position="602"/>
        <end position="629"/>
    </location>
</feature>
<dbReference type="InterPro" id="IPR023298">
    <property type="entry name" value="ATPase_P-typ_TM_dom_sf"/>
</dbReference>
<protein>
    <submittedName>
        <fullName evidence="10">Cation-translocating P-type ATPase</fullName>
    </submittedName>
</protein>
<dbReference type="InterPro" id="IPR027256">
    <property type="entry name" value="P-typ_ATPase_IB"/>
</dbReference>
<keyword evidence="11" id="KW-1185">Reference proteome</keyword>
<dbReference type="Pfam" id="PF00702">
    <property type="entry name" value="Hydrolase"/>
    <property type="match status" value="1"/>
</dbReference>
<feature type="transmembrane region" description="Helical" evidence="8">
    <location>
        <begin position="105"/>
        <end position="133"/>
    </location>
</feature>
<sequence length="653" mass="66983">MHRSDLLGGGLLRDGSERMSAVTGSQVTEVDIDDDDDHDGPWWRDREVMVPVFSGVAFATGLICEWSGSETAALVAFWIGLLLGASTFVPGAIRKLFQGKLGIGLLMTISAIGAVILGYVEEAAALAFLYSIAEALEDKAMDRARGGLRALLKLVPETATVLAEGSSKEVAAKDLTVGQVMLVRPGERIATDGVVRTGRSSLDTSAITGESIPVEVEPGDAVSAGAINAAGVLEVEATAAGTDNSLTTIVELVEQAQNEKGERARLADRIARPLVPGVLVLAALVALIGSLAGDPELWITRALVVLVAASPCALAISVPITVVAAIGSASKFGVIIKSGAIFERLGSIRHVAVDKTGTLTRNEPVVTGVLTAGGVAEQDVLAWAASLEQHSTHPLAAAITAAAPGVPAAQDVSELAGHGIQGTIDGAQVTVGSPRWVEPGVLAGAVSDLESQGMTVVIVHRAGAPVGAIGVRDELRPEAPEFVRTLTGQGTGVTMLTGDNQRTAQALADQAGITDVRAQLRPEGKAAAITELTASRSTAMIGDGINDAPALAGADIGIAMGATGSDAAIESADVAFTGHDLRLIPRALDHARRGRRIINQNIVLSLLIIVVLLPLALVGVLGLAAVVLVHEIAEVIVILNGLRAARTRPAVTT</sequence>
<evidence type="ECO:0000256" key="8">
    <source>
        <dbReference type="RuleBase" id="RU362081"/>
    </source>
</evidence>
<dbReference type="InterPro" id="IPR044492">
    <property type="entry name" value="P_typ_ATPase_HD_dom"/>
</dbReference>
<dbReference type="NCBIfam" id="TIGR01494">
    <property type="entry name" value="ATPase_P-type"/>
    <property type="match status" value="1"/>
</dbReference>
<dbReference type="InterPro" id="IPR036412">
    <property type="entry name" value="HAD-like_sf"/>
</dbReference>
<dbReference type="SFLD" id="SFLDF00027">
    <property type="entry name" value="p-type_atpase"/>
    <property type="match status" value="1"/>
</dbReference>
<dbReference type="PRINTS" id="PR00119">
    <property type="entry name" value="CATATPASE"/>
</dbReference>
<dbReference type="Gene3D" id="3.40.1110.10">
    <property type="entry name" value="Calcium-transporting ATPase, cytoplasmic domain N"/>
    <property type="match status" value="1"/>
</dbReference>
<evidence type="ECO:0000256" key="5">
    <source>
        <dbReference type="ARBA" id="ARBA00022967"/>
    </source>
</evidence>
<reference evidence="11" key="1">
    <citation type="journal article" date="2019" name="Int. J. Syst. Evol. Microbiol.">
        <title>The Global Catalogue of Microorganisms (GCM) 10K type strain sequencing project: providing services to taxonomists for standard genome sequencing and annotation.</title>
        <authorList>
            <consortium name="The Broad Institute Genomics Platform"/>
            <consortium name="The Broad Institute Genome Sequencing Center for Infectious Disease"/>
            <person name="Wu L."/>
            <person name="Ma J."/>
        </authorList>
    </citation>
    <scope>NUCLEOTIDE SEQUENCE [LARGE SCALE GENOMIC DNA]</scope>
    <source>
        <strain evidence="11">JCM 17975</strain>
    </source>
</reference>
<comment type="similarity">
    <text evidence="2 8">Belongs to the cation transport ATPase (P-type) (TC 3.A.3) family. Type IB subfamily.</text>
</comment>
<evidence type="ECO:0000313" key="11">
    <source>
        <dbReference type="Proteomes" id="UP001500843"/>
    </source>
</evidence>
<dbReference type="NCBIfam" id="TIGR01512">
    <property type="entry name" value="ATPase-IB2_Cd"/>
    <property type="match status" value="1"/>
</dbReference>
<feature type="domain" description="P-type ATPase A" evidence="9">
    <location>
        <begin position="154"/>
        <end position="254"/>
    </location>
</feature>
<keyword evidence="8" id="KW-0067">ATP-binding</keyword>
<evidence type="ECO:0000256" key="1">
    <source>
        <dbReference type="ARBA" id="ARBA00004651"/>
    </source>
</evidence>
<dbReference type="PANTHER" id="PTHR48085:SF5">
    <property type="entry name" value="CADMIUM_ZINC-TRANSPORTING ATPASE HMA4-RELATED"/>
    <property type="match status" value="1"/>
</dbReference>
<dbReference type="InterPro" id="IPR023299">
    <property type="entry name" value="ATPase_P-typ_cyto_dom_N"/>
</dbReference>
<keyword evidence="8" id="KW-0547">Nucleotide-binding</keyword>
<dbReference type="InterPro" id="IPR001757">
    <property type="entry name" value="P_typ_ATPase"/>
</dbReference>
<dbReference type="PROSITE" id="PS00154">
    <property type="entry name" value="ATPASE_E1_E2"/>
    <property type="match status" value="1"/>
</dbReference>
<dbReference type="Gene3D" id="2.70.150.10">
    <property type="entry name" value="Calcium-transporting ATPase, cytoplasmic transduction domain A"/>
    <property type="match status" value="1"/>
</dbReference>
<accession>A0ABP8Y1F3</accession>
<evidence type="ECO:0000313" key="10">
    <source>
        <dbReference type="EMBL" id="GAA4718724.1"/>
    </source>
</evidence>
<dbReference type="PANTHER" id="PTHR48085">
    <property type="entry name" value="CADMIUM/ZINC-TRANSPORTING ATPASE HMA2-RELATED"/>
    <property type="match status" value="1"/>
</dbReference>
<feature type="transmembrane region" description="Helical" evidence="8">
    <location>
        <begin position="273"/>
        <end position="292"/>
    </location>
</feature>
<keyword evidence="3 8" id="KW-0812">Transmembrane</keyword>
<keyword evidence="8" id="KW-1003">Cell membrane</keyword>
<dbReference type="SFLD" id="SFLDS00003">
    <property type="entry name" value="Haloacid_Dehalogenase"/>
    <property type="match status" value="1"/>
</dbReference>
<dbReference type="SFLD" id="SFLDG00002">
    <property type="entry name" value="C1.7:_P-type_atpase_like"/>
    <property type="match status" value="1"/>
</dbReference>
<keyword evidence="5" id="KW-1278">Translocase</keyword>
<evidence type="ECO:0000256" key="4">
    <source>
        <dbReference type="ARBA" id="ARBA00022723"/>
    </source>
</evidence>
<evidence type="ECO:0000256" key="7">
    <source>
        <dbReference type="ARBA" id="ARBA00023136"/>
    </source>
</evidence>
<evidence type="ECO:0000256" key="2">
    <source>
        <dbReference type="ARBA" id="ARBA00006024"/>
    </source>
</evidence>
<name>A0ABP8Y1F3_9MICO</name>
<dbReference type="InterPro" id="IPR051014">
    <property type="entry name" value="Cation_Transport_ATPase_IB"/>
</dbReference>
<keyword evidence="6 8" id="KW-1133">Transmembrane helix</keyword>
<proteinExistence type="inferred from homology"/>
<dbReference type="SUPFAM" id="SSF81653">
    <property type="entry name" value="Calcium ATPase, transduction domain A"/>
    <property type="match status" value="1"/>
</dbReference>
<dbReference type="Pfam" id="PF00122">
    <property type="entry name" value="E1-E2_ATPase"/>
    <property type="match status" value="1"/>
</dbReference>
<dbReference type="InterPro" id="IPR008250">
    <property type="entry name" value="ATPase_P-typ_transduc_dom_A_sf"/>
</dbReference>
<dbReference type="CDD" id="cd02079">
    <property type="entry name" value="P-type_ATPase_HM"/>
    <property type="match status" value="1"/>
</dbReference>
<evidence type="ECO:0000256" key="3">
    <source>
        <dbReference type="ARBA" id="ARBA00022692"/>
    </source>
</evidence>
<gene>
    <name evidence="10" type="ORF">GCM10023198_47920</name>
</gene>
<dbReference type="NCBIfam" id="TIGR01525">
    <property type="entry name" value="ATPase-IB_hvy"/>
    <property type="match status" value="1"/>
</dbReference>
<feature type="transmembrane region" description="Helical" evidence="8">
    <location>
        <begin position="298"/>
        <end position="327"/>
    </location>
</feature>
<feature type="transmembrane region" description="Helical" evidence="8">
    <location>
        <begin position="48"/>
        <end position="66"/>
    </location>
</feature>
<keyword evidence="4 8" id="KW-0479">Metal-binding</keyword>
<dbReference type="InterPro" id="IPR059000">
    <property type="entry name" value="ATPase_P-type_domA"/>
</dbReference>
<comment type="caution">
    <text evidence="10">The sequence shown here is derived from an EMBL/GenBank/DDBJ whole genome shotgun (WGS) entry which is preliminary data.</text>
</comment>
<evidence type="ECO:0000256" key="6">
    <source>
        <dbReference type="ARBA" id="ARBA00022989"/>
    </source>
</evidence>
<dbReference type="Gene3D" id="3.40.50.1000">
    <property type="entry name" value="HAD superfamily/HAD-like"/>
    <property type="match status" value="1"/>
</dbReference>
<keyword evidence="7 8" id="KW-0472">Membrane</keyword>
<evidence type="ECO:0000259" key="9">
    <source>
        <dbReference type="Pfam" id="PF00122"/>
    </source>
</evidence>
<dbReference type="SUPFAM" id="SSF81665">
    <property type="entry name" value="Calcium ATPase, transmembrane domain M"/>
    <property type="match status" value="1"/>
</dbReference>
<dbReference type="InterPro" id="IPR023214">
    <property type="entry name" value="HAD_sf"/>
</dbReference>
<dbReference type="SUPFAM" id="SSF56784">
    <property type="entry name" value="HAD-like"/>
    <property type="match status" value="1"/>
</dbReference>
<feature type="transmembrane region" description="Helical" evidence="8">
    <location>
        <begin position="73"/>
        <end position="93"/>
    </location>
</feature>
<comment type="subcellular location">
    <subcellularLocation>
        <location evidence="1">Cell membrane</location>
        <topology evidence="1">Multi-pass membrane protein</topology>
    </subcellularLocation>
</comment>